<reference evidence="2 3" key="1">
    <citation type="submission" date="2014-04" db="EMBL/GenBank/DDBJ databases">
        <authorList>
            <consortium name="DOE Joint Genome Institute"/>
            <person name="Kuo A."/>
            <person name="Kohler A."/>
            <person name="Costa M.D."/>
            <person name="Nagy L.G."/>
            <person name="Floudas D."/>
            <person name="Copeland A."/>
            <person name="Barry K.W."/>
            <person name="Cichocki N."/>
            <person name="Veneault-Fourrey C."/>
            <person name="LaButti K."/>
            <person name="Lindquist E.A."/>
            <person name="Lipzen A."/>
            <person name="Lundell T."/>
            <person name="Morin E."/>
            <person name="Murat C."/>
            <person name="Sun H."/>
            <person name="Tunlid A."/>
            <person name="Henrissat B."/>
            <person name="Grigoriev I.V."/>
            <person name="Hibbett D.S."/>
            <person name="Martin F."/>
            <person name="Nordberg H.P."/>
            <person name="Cantor M.N."/>
            <person name="Hua S.X."/>
        </authorList>
    </citation>
    <scope>NUCLEOTIDE SEQUENCE [LARGE SCALE GENOMIC DNA]</scope>
    <source>
        <strain evidence="2 3">441</strain>
    </source>
</reference>
<accession>A0A0C9YBU3</accession>
<sequence length="51" mass="5912">MSLPCNEVLTSMLRISYVRRDTTYPKWCETTTNPHKSGKRAESRVGKQRPT</sequence>
<reference evidence="3" key="2">
    <citation type="submission" date="2015-01" db="EMBL/GenBank/DDBJ databases">
        <title>Evolutionary Origins and Diversification of the Mycorrhizal Mutualists.</title>
        <authorList>
            <consortium name="DOE Joint Genome Institute"/>
            <consortium name="Mycorrhizal Genomics Consortium"/>
            <person name="Kohler A."/>
            <person name="Kuo A."/>
            <person name="Nagy L.G."/>
            <person name="Floudas D."/>
            <person name="Copeland A."/>
            <person name="Barry K.W."/>
            <person name="Cichocki N."/>
            <person name="Veneault-Fourrey C."/>
            <person name="LaButti K."/>
            <person name="Lindquist E.A."/>
            <person name="Lipzen A."/>
            <person name="Lundell T."/>
            <person name="Morin E."/>
            <person name="Murat C."/>
            <person name="Riley R."/>
            <person name="Ohm R."/>
            <person name="Sun H."/>
            <person name="Tunlid A."/>
            <person name="Henrissat B."/>
            <person name="Grigoriev I.V."/>
            <person name="Hibbett D.S."/>
            <person name="Martin F."/>
        </authorList>
    </citation>
    <scope>NUCLEOTIDE SEQUENCE [LARGE SCALE GENOMIC DNA]</scope>
    <source>
        <strain evidence="3">441</strain>
    </source>
</reference>
<name>A0A0C9YBU3_9AGAM</name>
<dbReference type="EMBL" id="KN833742">
    <property type="protein sequence ID" value="KIK22225.1"/>
    <property type="molecule type" value="Genomic_DNA"/>
</dbReference>
<dbReference type="AlphaFoldDB" id="A0A0C9YBU3"/>
<evidence type="ECO:0000313" key="3">
    <source>
        <dbReference type="Proteomes" id="UP000054018"/>
    </source>
</evidence>
<protein>
    <submittedName>
        <fullName evidence="2">Uncharacterized protein</fullName>
    </submittedName>
</protein>
<organism evidence="2 3">
    <name type="scientific">Pisolithus microcarpus 441</name>
    <dbReference type="NCBI Taxonomy" id="765257"/>
    <lineage>
        <taxon>Eukaryota</taxon>
        <taxon>Fungi</taxon>
        <taxon>Dikarya</taxon>
        <taxon>Basidiomycota</taxon>
        <taxon>Agaricomycotina</taxon>
        <taxon>Agaricomycetes</taxon>
        <taxon>Agaricomycetidae</taxon>
        <taxon>Boletales</taxon>
        <taxon>Sclerodermatineae</taxon>
        <taxon>Pisolithaceae</taxon>
        <taxon>Pisolithus</taxon>
    </lineage>
</organism>
<proteinExistence type="predicted"/>
<feature type="region of interest" description="Disordered" evidence="1">
    <location>
        <begin position="29"/>
        <end position="51"/>
    </location>
</feature>
<keyword evidence="3" id="KW-1185">Reference proteome</keyword>
<dbReference type="Proteomes" id="UP000054018">
    <property type="component" value="Unassembled WGS sequence"/>
</dbReference>
<evidence type="ECO:0000313" key="2">
    <source>
        <dbReference type="EMBL" id="KIK22225.1"/>
    </source>
</evidence>
<dbReference type="HOGENOM" id="CLU_3107313_0_0_1"/>
<gene>
    <name evidence="2" type="ORF">PISMIDRAFT_680554</name>
</gene>
<evidence type="ECO:0000256" key="1">
    <source>
        <dbReference type="SAM" id="MobiDB-lite"/>
    </source>
</evidence>